<dbReference type="EMBL" id="CP095855">
    <property type="protein sequence ID" value="UPK68823.1"/>
    <property type="molecule type" value="Genomic_DNA"/>
</dbReference>
<dbReference type="Pfam" id="PF01381">
    <property type="entry name" value="HTH_3"/>
    <property type="match status" value="1"/>
</dbReference>
<evidence type="ECO:0000313" key="4">
    <source>
        <dbReference type="Proteomes" id="UP000830198"/>
    </source>
</evidence>
<protein>
    <submittedName>
        <fullName evidence="3">Helix-turn-helix domain-containing protein</fullName>
    </submittedName>
</protein>
<dbReference type="PROSITE" id="PS50943">
    <property type="entry name" value="HTH_CROC1"/>
    <property type="match status" value="1"/>
</dbReference>
<dbReference type="InterPro" id="IPR050807">
    <property type="entry name" value="TransReg_Diox_bact_type"/>
</dbReference>
<evidence type="ECO:0000256" key="1">
    <source>
        <dbReference type="ARBA" id="ARBA00023125"/>
    </source>
</evidence>
<dbReference type="RefSeq" id="WP_199652733.1">
    <property type="nucleotide sequence ID" value="NZ_CP095855.1"/>
</dbReference>
<accession>A0ABY4HYA4</accession>
<dbReference type="InterPro" id="IPR010982">
    <property type="entry name" value="Lambda_DNA-bd_dom_sf"/>
</dbReference>
<dbReference type="PANTHER" id="PTHR46797:SF1">
    <property type="entry name" value="METHYLPHOSPHONATE SYNTHASE"/>
    <property type="match status" value="1"/>
</dbReference>
<dbReference type="Proteomes" id="UP000830198">
    <property type="component" value="Chromosome"/>
</dbReference>
<keyword evidence="4" id="KW-1185">Reference proteome</keyword>
<reference evidence="3 4" key="1">
    <citation type="submission" date="2022-04" db="EMBL/GenBank/DDBJ databases">
        <title>The arsenic-methylating capacity of Chitinophaga filiformis YT5 during chitin decomposition.</title>
        <authorList>
            <person name="Chen G."/>
            <person name="Liang Y."/>
        </authorList>
    </citation>
    <scope>NUCLEOTIDE SEQUENCE [LARGE SCALE GENOMIC DNA]</scope>
    <source>
        <strain evidence="3 4">YT5</strain>
    </source>
</reference>
<dbReference type="InterPro" id="IPR001387">
    <property type="entry name" value="Cro/C1-type_HTH"/>
</dbReference>
<keyword evidence="1" id="KW-0238">DNA-binding</keyword>
<evidence type="ECO:0000259" key="2">
    <source>
        <dbReference type="PROSITE" id="PS50943"/>
    </source>
</evidence>
<dbReference type="SUPFAM" id="SSF47413">
    <property type="entry name" value="lambda repressor-like DNA-binding domains"/>
    <property type="match status" value="1"/>
</dbReference>
<organism evidence="3 4">
    <name type="scientific">Chitinophaga filiformis</name>
    <name type="common">Myxococcus filiformis</name>
    <name type="synonym">Flexibacter filiformis</name>
    <dbReference type="NCBI Taxonomy" id="104663"/>
    <lineage>
        <taxon>Bacteria</taxon>
        <taxon>Pseudomonadati</taxon>
        <taxon>Bacteroidota</taxon>
        <taxon>Chitinophagia</taxon>
        <taxon>Chitinophagales</taxon>
        <taxon>Chitinophagaceae</taxon>
        <taxon>Chitinophaga</taxon>
    </lineage>
</organism>
<feature type="domain" description="HTH cro/C1-type" evidence="2">
    <location>
        <begin position="7"/>
        <end position="61"/>
    </location>
</feature>
<gene>
    <name evidence="3" type="ORF">MYF79_28090</name>
</gene>
<name>A0ABY4HYA4_CHIFI</name>
<sequence length="108" mass="12634">MKIGTQIRKIRICLGIKQDELAAVLDVSQSYFSKIESNRTRIYVDDLVKIAEYTNTPVAEFFSTDNSEMPVNETARREKILQLLAEQNRYLQLLMQAQNQYKDKQEML</sequence>
<evidence type="ECO:0000313" key="3">
    <source>
        <dbReference type="EMBL" id="UPK68823.1"/>
    </source>
</evidence>
<dbReference type="SMART" id="SM00530">
    <property type="entry name" value="HTH_XRE"/>
    <property type="match status" value="1"/>
</dbReference>
<dbReference type="Gene3D" id="1.10.260.40">
    <property type="entry name" value="lambda repressor-like DNA-binding domains"/>
    <property type="match status" value="1"/>
</dbReference>
<dbReference type="CDD" id="cd00093">
    <property type="entry name" value="HTH_XRE"/>
    <property type="match status" value="1"/>
</dbReference>
<dbReference type="PANTHER" id="PTHR46797">
    <property type="entry name" value="HTH-TYPE TRANSCRIPTIONAL REGULATOR"/>
    <property type="match status" value="1"/>
</dbReference>
<proteinExistence type="predicted"/>